<reference evidence="1 2" key="1">
    <citation type="journal article" date="2012" name="J. Bacteriol.">
        <title>Genome sequences of type strains of seven species of the marine bacterium Pseudoalteromonas.</title>
        <authorList>
            <person name="Xie B.B."/>
            <person name="Shu Y.L."/>
            <person name="Qin Q.L."/>
            <person name="Rong J.C."/>
            <person name="Zhang X.Y."/>
            <person name="Chen X.L."/>
            <person name="Shi M."/>
            <person name="He H.L."/>
            <person name="Zhou B.C."/>
            <person name="Zhang Y.Z."/>
        </authorList>
    </citation>
    <scope>NUCLEOTIDE SEQUENCE [LARGE SCALE GENOMIC DNA]</scope>
    <source>
        <strain evidence="1 2">A 37-1-2</strain>
    </source>
</reference>
<dbReference type="KEGG" id="part:PARC_a1928"/>
<evidence type="ECO:0000313" key="1">
    <source>
        <dbReference type="EMBL" id="ATC86479.1"/>
    </source>
</evidence>
<accession>A0A290S3I7</accession>
<sequence>MVKVPQGVKTGDVNVKVKSVQAKNALLFTNRESGATVRFGDNGNLKDDIFTLTFNGASKQISLGQRKEEIFTSLTPGDYKVILTANDIPDGRGTYYVCFSDNITVLSGSSPVTAKTVLAKAGDTVSWNIKVGQATGKTISNCSQSAIQANSTNKVSILNNID</sequence>
<dbReference type="RefSeq" id="WP_010552715.1">
    <property type="nucleotide sequence ID" value="NZ_CP011025.1"/>
</dbReference>
<organism evidence="1 2">
    <name type="scientific">Pseudoalteromonas arctica A 37-1-2</name>
    <dbReference type="NCBI Taxonomy" id="1117313"/>
    <lineage>
        <taxon>Bacteria</taxon>
        <taxon>Pseudomonadati</taxon>
        <taxon>Pseudomonadota</taxon>
        <taxon>Gammaproteobacteria</taxon>
        <taxon>Alteromonadales</taxon>
        <taxon>Pseudoalteromonadaceae</taxon>
        <taxon>Pseudoalteromonas</taxon>
    </lineage>
</organism>
<gene>
    <name evidence="1" type="ORF">PARC_a1928</name>
</gene>
<dbReference type="OrthoDB" id="6242884at2"/>
<protein>
    <submittedName>
        <fullName evidence="1">Uncharacterized protein</fullName>
    </submittedName>
</protein>
<name>A0A290S3I7_9GAMM</name>
<proteinExistence type="predicted"/>
<dbReference type="Proteomes" id="UP000016505">
    <property type="component" value="Chromosome I"/>
</dbReference>
<dbReference type="EMBL" id="CP011025">
    <property type="protein sequence ID" value="ATC86479.1"/>
    <property type="molecule type" value="Genomic_DNA"/>
</dbReference>
<evidence type="ECO:0000313" key="2">
    <source>
        <dbReference type="Proteomes" id="UP000016505"/>
    </source>
</evidence>
<dbReference type="AlphaFoldDB" id="A0A290S3I7"/>